<dbReference type="RefSeq" id="WP_308785768.1">
    <property type="nucleotide sequence ID" value="NZ_JAUSWB010000001.1"/>
</dbReference>
<evidence type="ECO:0008006" key="3">
    <source>
        <dbReference type="Google" id="ProtNLM"/>
    </source>
</evidence>
<evidence type="ECO:0000313" key="1">
    <source>
        <dbReference type="EMBL" id="MDQ0427461.1"/>
    </source>
</evidence>
<accession>A0ABU0GRU2</accession>
<sequence length="98" mass="12197">MHEIVYMRADYEPWWMFDGWEEKVVSRRKFESAEKAREYLEQAQADYSLRFAKREKRDFAFSVFWNEEEMEYCEKCEEDLQIFHGLIWLYNGKPKISF</sequence>
<dbReference type="InterPro" id="IPR010434">
    <property type="entry name" value="DUF1033"/>
</dbReference>
<proteinExistence type="predicted"/>
<dbReference type="Proteomes" id="UP001241988">
    <property type="component" value="Unassembled WGS sequence"/>
</dbReference>
<dbReference type="EMBL" id="JAUSWB010000001">
    <property type="protein sequence ID" value="MDQ0427461.1"/>
    <property type="molecule type" value="Genomic_DNA"/>
</dbReference>
<evidence type="ECO:0000313" key="2">
    <source>
        <dbReference type="Proteomes" id="UP001241988"/>
    </source>
</evidence>
<comment type="caution">
    <text evidence="1">The sequence shown here is derived from an EMBL/GenBank/DDBJ whole genome shotgun (WGS) entry which is preliminary data.</text>
</comment>
<gene>
    <name evidence="1" type="ORF">QOZ98_000286</name>
</gene>
<dbReference type="Pfam" id="PF06279">
    <property type="entry name" value="DUF1033"/>
    <property type="match status" value="1"/>
</dbReference>
<organism evidence="1 2">
    <name type="scientific">Planomicrobium stackebrandtii</name>
    <dbReference type="NCBI Taxonomy" id="253160"/>
    <lineage>
        <taxon>Bacteria</taxon>
        <taxon>Bacillati</taxon>
        <taxon>Bacillota</taxon>
        <taxon>Bacilli</taxon>
        <taxon>Bacillales</taxon>
        <taxon>Caryophanaceae</taxon>
        <taxon>Planomicrobium</taxon>
    </lineage>
</organism>
<keyword evidence="2" id="KW-1185">Reference proteome</keyword>
<protein>
    <recommendedName>
        <fullName evidence="3">DUF1033 family protein</fullName>
    </recommendedName>
</protein>
<name>A0ABU0GRU2_9BACL</name>
<reference evidence="1 2" key="1">
    <citation type="submission" date="2023-07" db="EMBL/GenBank/DDBJ databases">
        <title>Genomic Encyclopedia of Type Strains, Phase IV (KMG-IV): sequencing the most valuable type-strain genomes for metagenomic binning, comparative biology and taxonomic classification.</title>
        <authorList>
            <person name="Goeker M."/>
        </authorList>
    </citation>
    <scope>NUCLEOTIDE SEQUENCE [LARGE SCALE GENOMIC DNA]</scope>
    <source>
        <strain evidence="1 2">DSM 16419</strain>
    </source>
</reference>